<dbReference type="Gene3D" id="1.10.287.1260">
    <property type="match status" value="1"/>
</dbReference>
<dbReference type="Proteomes" id="UP000546464">
    <property type="component" value="Unassembled WGS sequence"/>
</dbReference>
<dbReference type="InterPro" id="IPR010920">
    <property type="entry name" value="LSM_dom_sf"/>
</dbReference>
<dbReference type="GO" id="GO:0005886">
    <property type="term" value="C:plasma membrane"/>
    <property type="evidence" value="ECO:0007669"/>
    <property type="project" value="UniProtKB-SubCell"/>
</dbReference>
<dbReference type="Pfam" id="PF05552">
    <property type="entry name" value="MS_channel_1st_1"/>
    <property type="match status" value="1"/>
</dbReference>
<dbReference type="InterPro" id="IPR023408">
    <property type="entry name" value="MscS_beta-dom_sf"/>
</dbReference>
<feature type="transmembrane region" description="Helical" evidence="7">
    <location>
        <begin position="87"/>
        <end position="105"/>
    </location>
</feature>
<comment type="similarity">
    <text evidence="2">Belongs to the MscS (TC 1.A.23) family.</text>
</comment>
<dbReference type="SUPFAM" id="SSF82861">
    <property type="entry name" value="Mechanosensitive channel protein MscS (YggB), transmembrane region"/>
    <property type="match status" value="1"/>
</dbReference>
<sequence length="276" mass="30221">MNEEIEQIQQHTEFIVQFLVENGSKILSAFIILLIGWILSGWLKGFLLKRFERRNLDPTLSRFFAGSARVMILAVGVTFAVAKFYNIAPLIAGLGAIAFGATLAIQGPISNYGAGLAIILTRPFVVHDTILVQGQYGIVHEVTLGVTRLITEDNEVISIPNKLIMGEIFTNSRANRIVEATLNIPASADAQRACQVMTEAISAVEGVASTPAPMIGIDEFRDGTIQLGYRYWLPTERYHQLRYQVNGAIDAAFRSAGIPLAVPPYEVRMRGGESVS</sequence>
<evidence type="ECO:0000259" key="9">
    <source>
        <dbReference type="Pfam" id="PF21082"/>
    </source>
</evidence>
<evidence type="ECO:0000313" key="10">
    <source>
        <dbReference type="EMBL" id="MBC2592955.1"/>
    </source>
</evidence>
<gene>
    <name evidence="10" type="ORF">H5P28_01655</name>
</gene>
<organism evidence="10 11">
    <name type="scientific">Ruficoccus amylovorans</name>
    <dbReference type="NCBI Taxonomy" id="1804625"/>
    <lineage>
        <taxon>Bacteria</taxon>
        <taxon>Pseudomonadati</taxon>
        <taxon>Verrucomicrobiota</taxon>
        <taxon>Opitutia</taxon>
        <taxon>Puniceicoccales</taxon>
        <taxon>Cerasicoccaceae</taxon>
        <taxon>Ruficoccus</taxon>
    </lineage>
</organism>
<evidence type="ECO:0000313" key="11">
    <source>
        <dbReference type="Proteomes" id="UP000546464"/>
    </source>
</evidence>
<dbReference type="SUPFAM" id="SSF50182">
    <property type="entry name" value="Sm-like ribonucleoproteins"/>
    <property type="match status" value="1"/>
</dbReference>
<dbReference type="InterPro" id="IPR011066">
    <property type="entry name" value="MscS_channel_C_sf"/>
</dbReference>
<keyword evidence="11" id="KW-1185">Reference proteome</keyword>
<evidence type="ECO:0000256" key="6">
    <source>
        <dbReference type="ARBA" id="ARBA00023136"/>
    </source>
</evidence>
<dbReference type="PANTHER" id="PTHR30221">
    <property type="entry name" value="SMALL-CONDUCTANCE MECHANOSENSITIVE CHANNEL"/>
    <property type="match status" value="1"/>
</dbReference>
<dbReference type="GO" id="GO:0008381">
    <property type="term" value="F:mechanosensitive monoatomic ion channel activity"/>
    <property type="evidence" value="ECO:0007669"/>
    <property type="project" value="InterPro"/>
</dbReference>
<protein>
    <submittedName>
        <fullName evidence="10">Mechanosensitive ion channel family protein</fullName>
    </submittedName>
</protein>
<keyword evidence="3" id="KW-1003">Cell membrane</keyword>
<name>A0A842H9K6_9BACT</name>
<evidence type="ECO:0000256" key="3">
    <source>
        <dbReference type="ARBA" id="ARBA00022475"/>
    </source>
</evidence>
<dbReference type="AlphaFoldDB" id="A0A842H9K6"/>
<dbReference type="Gene3D" id="3.30.70.100">
    <property type="match status" value="1"/>
</dbReference>
<feature type="transmembrane region" description="Helical" evidence="7">
    <location>
        <begin position="26"/>
        <end position="48"/>
    </location>
</feature>
<evidence type="ECO:0000256" key="4">
    <source>
        <dbReference type="ARBA" id="ARBA00022692"/>
    </source>
</evidence>
<dbReference type="Pfam" id="PF00924">
    <property type="entry name" value="MS_channel_2nd"/>
    <property type="match status" value="1"/>
</dbReference>
<feature type="domain" description="Mechanosensitive ion channel MscS" evidence="8">
    <location>
        <begin position="108"/>
        <end position="172"/>
    </location>
</feature>
<dbReference type="InterPro" id="IPR045275">
    <property type="entry name" value="MscS_archaea/bacteria_type"/>
</dbReference>
<accession>A0A842H9K6</accession>
<evidence type="ECO:0000256" key="2">
    <source>
        <dbReference type="ARBA" id="ARBA00008017"/>
    </source>
</evidence>
<dbReference type="InterPro" id="IPR011014">
    <property type="entry name" value="MscS_channel_TM-2"/>
</dbReference>
<dbReference type="InterPro" id="IPR006685">
    <property type="entry name" value="MscS_channel_2nd"/>
</dbReference>
<dbReference type="EMBL" id="JACHVB010000012">
    <property type="protein sequence ID" value="MBC2592955.1"/>
    <property type="molecule type" value="Genomic_DNA"/>
</dbReference>
<evidence type="ECO:0000256" key="1">
    <source>
        <dbReference type="ARBA" id="ARBA00004651"/>
    </source>
</evidence>
<keyword evidence="5 7" id="KW-1133">Transmembrane helix</keyword>
<dbReference type="Pfam" id="PF21082">
    <property type="entry name" value="MS_channel_3rd"/>
    <property type="match status" value="1"/>
</dbReference>
<dbReference type="PANTHER" id="PTHR30221:SF1">
    <property type="entry name" value="SMALL-CONDUCTANCE MECHANOSENSITIVE CHANNEL"/>
    <property type="match status" value="1"/>
</dbReference>
<keyword evidence="6 7" id="KW-0472">Membrane</keyword>
<evidence type="ECO:0000256" key="7">
    <source>
        <dbReference type="SAM" id="Phobius"/>
    </source>
</evidence>
<proteinExistence type="inferred from homology"/>
<dbReference type="RefSeq" id="WP_185673960.1">
    <property type="nucleotide sequence ID" value="NZ_JACHVB010000012.1"/>
</dbReference>
<dbReference type="InterPro" id="IPR049278">
    <property type="entry name" value="MS_channel_C"/>
</dbReference>
<feature type="transmembrane region" description="Helical" evidence="7">
    <location>
        <begin position="60"/>
        <end position="81"/>
    </location>
</feature>
<feature type="domain" description="Mechanosensitive ion channel MscS C-terminal" evidence="9">
    <location>
        <begin position="178"/>
        <end position="259"/>
    </location>
</feature>
<evidence type="ECO:0000259" key="8">
    <source>
        <dbReference type="Pfam" id="PF00924"/>
    </source>
</evidence>
<dbReference type="SUPFAM" id="SSF82689">
    <property type="entry name" value="Mechanosensitive channel protein MscS (YggB), C-terminal domain"/>
    <property type="match status" value="1"/>
</dbReference>
<comment type="caution">
    <text evidence="10">The sequence shown here is derived from an EMBL/GenBank/DDBJ whole genome shotgun (WGS) entry which is preliminary data.</text>
</comment>
<reference evidence="10 11" key="1">
    <citation type="submission" date="2020-07" db="EMBL/GenBank/DDBJ databases">
        <authorList>
            <person name="Feng X."/>
        </authorList>
    </citation>
    <scope>NUCLEOTIDE SEQUENCE [LARGE SCALE GENOMIC DNA]</scope>
    <source>
        <strain evidence="10 11">JCM31066</strain>
    </source>
</reference>
<dbReference type="Gene3D" id="2.30.30.60">
    <property type="match status" value="1"/>
</dbReference>
<comment type="subcellular location">
    <subcellularLocation>
        <location evidence="1">Cell membrane</location>
        <topology evidence="1">Multi-pass membrane protein</topology>
    </subcellularLocation>
</comment>
<keyword evidence="4 7" id="KW-0812">Transmembrane</keyword>
<dbReference type="InterPro" id="IPR008910">
    <property type="entry name" value="MSC_TM_helix"/>
</dbReference>
<evidence type="ECO:0000256" key="5">
    <source>
        <dbReference type="ARBA" id="ARBA00022989"/>
    </source>
</evidence>